<dbReference type="GO" id="GO:0004386">
    <property type="term" value="F:helicase activity"/>
    <property type="evidence" value="ECO:0007669"/>
    <property type="project" value="UniProtKB-KW"/>
</dbReference>
<dbReference type="PROSITE" id="PS51192">
    <property type="entry name" value="HELICASE_ATP_BIND_1"/>
    <property type="match status" value="1"/>
</dbReference>
<evidence type="ECO:0000259" key="1">
    <source>
        <dbReference type="PROSITE" id="PS51192"/>
    </source>
</evidence>
<protein>
    <submittedName>
        <fullName evidence="3">DEAD/DEAH box helicase</fullName>
    </submittedName>
</protein>
<dbReference type="AlphaFoldDB" id="A0A5D0WWA7"/>
<dbReference type="InterPro" id="IPR006935">
    <property type="entry name" value="Helicase/UvrB_N"/>
</dbReference>
<keyword evidence="3" id="KW-0547">Nucleotide-binding</keyword>
<dbReference type="Pfam" id="PF04851">
    <property type="entry name" value="ResIII"/>
    <property type="match status" value="1"/>
</dbReference>
<dbReference type="RefSeq" id="WP_148636570.1">
    <property type="nucleotide sequence ID" value="NZ_VSLA01000002.1"/>
</dbReference>
<feature type="domain" description="Helicase C-terminal" evidence="2">
    <location>
        <begin position="272"/>
        <end position="439"/>
    </location>
</feature>
<dbReference type="InterPro" id="IPR029471">
    <property type="entry name" value="HNH_5"/>
</dbReference>
<dbReference type="GO" id="GO:0005829">
    <property type="term" value="C:cytosol"/>
    <property type="evidence" value="ECO:0007669"/>
    <property type="project" value="TreeGrafter"/>
</dbReference>
<dbReference type="InterPro" id="IPR050742">
    <property type="entry name" value="Helicase_Restrict-Modif_Enz"/>
</dbReference>
<dbReference type="EMBL" id="VSLA01000002">
    <property type="protein sequence ID" value="TYC88534.1"/>
    <property type="molecule type" value="Genomic_DNA"/>
</dbReference>
<dbReference type="InterPro" id="IPR027417">
    <property type="entry name" value="P-loop_NTPase"/>
</dbReference>
<evidence type="ECO:0000313" key="4">
    <source>
        <dbReference type="Proteomes" id="UP000322619"/>
    </source>
</evidence>
<dbReference type="GO" id="GO:0005524">
    <property type="term" value="F:ATP binding"/>
    <property type="evidence" value="ECO:0007669"/>
    <property type="project" value="InterPro"/>
</dbReference>
<dbReference type="InterPro" id="IPR001650">
    <property type="entry name" value="Helicase_C-like"/>
</dbReference>
<dbReference type="Pfam" id="PF14279">
    <property type="entry name" value="HNH_5"/>
    <property type="match status" value="1"/>
</dbReference>
<feature type="domain" description="Helicase ATP-binding" evidence="1">
    <location>
        <begin position="34"/>
        <end position="206"/>
    </location>
</feature>
<dbReference type="InterPro" id="IPR014001">
    <property type="entry name" value="Helicase_ATP-bd"/>
</dbReference>
<dbReference type="PANTHER" id="PTHR47396">
    <property type="entry name" value="TYPE I RESTRICTION ENZYME ECOKI R PROTEIN"/>
    <property type="match status" value="1"/>
</dbReference>
<dbReference type="InterPro" id="IPR003615">
    <property type="entry name" value="HNH_nuc"/>
</dbReference>
<sequence length="739" mass="85237">MNTFDSAATIQVRKGKNPRSLYEHQAEAMLKMNKINQNNEFSSLLVLPTGGGKTLTAVSWLMKNATDKGKKVLWIAHRHLLLEQAADAFIKNACSDNMINCSTFKYRVISGKHDKPIHIRKEDDILIVSKDSIIRNLKKIKSWIENEDELYLIIDEAHHATAKSYRKIIEFIRENISNVKLLGLTATPFRTASEEEGLLKKIFTDDIVYKIDLTDLIKKEILSRPIFEECDTNIEMGDHLGLNDLKSIEYLDNLPEDVAKQIAENKTRNKLIVSQYVNNKEKYGQTLVFAINRLHAIVLKGLFEKEGVKAGFIVTGTSAEFIGIDVSNEENSRNIEAYRKKEINVLINVNILTEGVDLPETKTVFLARPTVSSILMTQMIGRALRGIKAGGTAEAYIVSFIDDWNDKIAWVNPESLIEDEGEFQEKESQNMQNHMTRISIAKIEEFAKIIDTTVDTRELEAVDFIKRVPLGMYTLSFLDKGFQDDETMERNHQVLVYDSTKNNYVEMIEALPALFDEFQIQDEFLDEKVLNKLCEACRETYFIEKMLPSYDKRDIRNILKYFAQKECTPNFIKFEDLDRKKLDISVIAQTVHSLDLKRSEEKTYIDQLWDEREDLKIYYNKKLFFFRQLTIEMEKLDGLYEEPGDVIIIPEEKKIEELSLQEMRKSYLNEAKSISDTVYKRYADENGGYYCASCGKKSKYKGVFQIDHILPMSKGGLTKLDNLQLLCRTCNMKKSDHIL</sequence>
<dbReference type="SMART" id="SM00487">
    <property type="entry name" value="DEXDc"/>
    <property type="match status" value="1"/>
</dbReference>
<dbReference type="Gene3D" id="3.40.50.300">
    <property type="entry name" value="P-loop containing nucleotide triphosphate hydrolases"/>
    <property type="match status" value="2"/>
</dbReference>
<accession>A0A5D0WWA7</accession>
<keyword evidence="3" id="KW-0067">ATP-binding</keyword>
<dbReference type="GO" id="GO:0003677">
    <property type="term" value="F:DNA binding"/>
    <property type="evidence" value="ECO:0007669"/>
    <property type="project" value="InterPro"/>
</dbReference>
<proteinExistence type="predicted"/>
<dbReference type="SMART" id="SM00507">
    <property type="entry name" value="HNHc"/>
    <property type="match status" value="1"/>
</dbReference>
<gene>
    <name evidence="3" type="ORF">FXB42_02690</name>
</gene>
<reference evidence="3 4" key="1">
    <citation type="submission" date="2019-08" db="EMBL/GenBank/DDBJ databases">
        <title>Isolation and enrichment of carboxydotrophic bacteria from anaerobic sludge for the production of bio-based chemicals from syngas.</title>
        <authorList>
            <person name="Antares A.L."/>
            <person name="Moreira J."/>
            <person name="Diender M."/>
            <person name="Parshina S.N."/>
            <person name="Stams A.J.M."/>
            <person name="Alves M."/>
            <person name="Alves J.I."/>
            <person name="Sousa D.Z."/>
        </authorList>
    </citation>
    <scope>NUCLEOTIDE SEQUENCE [LARGE SCALE GENOMIC DNA]</scope>
    <source>
        <strain evidence="3 4">JM</strain>
    </source>
</reference>
<dbReference type="Gene3D" id="1.10.30.50">
    <property type="match status" value="1"/>
</dbReference>
<evidence type="ECO:0000259" key="2">
    <source>
        <dbReference type="PROSITE" id="PS51194"/>
    </source>
</evidence>
<organism evidence="3 4">
    <name type="scientific">Acetobacterium wieringae</name>
    <dbReference type="NCBI Taxonomy" id="52694"/>
    <lineage>
        <taxon>Bacteria</taxon>
        <taxon>Bacillati</taxon>
        <taxon>Bacillota</taxon>
        <taxon>Clostridia</taxon>
        <taxon>Eubacteriales</taxon>
        <taxon>Eubacteriaceae</taxon>
        <taxon>Acetobacterium</taxon>
    </lineage>
</organism>
<dbReference type="PANTHER" id="PTHR47396:SF1">
    <property type="entry name" value="ATP-DEPENDENT HELICASE IRC3-RELATED"/>
    <property type="match status" value="1"/>
</dbReference>
<dbReference type="SMART" id="SM00490">
    <property type="entry name" value="HELICc"/>
    <property type="match status" value="1"/>
</dbReference>
<dbReference type="GO" id="GO:0016787">
    <property type="term" value="F:hydrolase activity"/>
    <property type="evidence" value="ECO:0007669"/>
    <property type="project" value="InterPro"/>
</dbReference>
<name>A0A5D0WWA7_9FIRM</name>
<dbReference type="PROSITE" id="PS51194">
    <property type="entry name" value="HELICASE_CTER"/>
    <property type="match status" value="1"/>
</dbReference>
<comment type="caution">
    <text evidence="3">The sequence shown here is derived from an EMBL/GenBank/DDBJ whole genome shotgun (WGS) entry which is preliminary data.</text>
</comment>
<dbReference type="Proteomes" id="UP000322619">
    <property type="component" value="Unassembled WGS sequence"/>
</dbReference>
<keyword evidence="3" id="KW-0378">Hydrolase</keyword>
<keyword evidence="3" id="KW-0347">Helicase</keyword>
<dbReference type="Pfam" id="PF00271">
    <property type="entry name" value="Helicase_C"/>
    <property type="match status" value="1"/>
</dbReference>
<dbReference type="CDD" id="cd00085">
    <property type="entry name" value="HNHc"/>
    <property type="match status" value="1"/>
</dbReference>
<dbReference type="SUPFAM" id="SSF52540">
    <property type="entry name" value="P-loop containing nucleoside triphosphate hydrolases"/>
    <property type="match status" value="1"/>
</dbReference>
<evidence type="ECO:0000313" key="3">
    <source>
        <dbReference type="EMBL" id="TYC88534.1"/>
    </source>
</evidence>